<protein>
    <submittedName>
        <fullName evidence="2">Uncharacterized protein</fullName>
    </submittedName>
</protein>
<feature type="compositionally biased region" description="Basic residues" evidence="1">
    <location>
        <begin position="99"/>
        <end position="110"/>
    </location>
</feature>
<feature type="region of interest" description="Disordered" evidence="1">
    <location>
        <begin position="80"/>
        <end position="134"/>
    </location>
</feature>
<proteinExistence type="predicted"/>
<evidence type="ECO:0000256" key="1">
    <source>
        <dbReference type="SAM" id="MobiDB-lite"/>
    </source>
</evidence>
<evidence type="ECO:0000313" key="2">
    <source>
        <dbReference type="EMBL" id="KZL77051.1"/>
    </source>
</evidence>
<evidence type="ECO:0000313" key="3">
    <source>
        <dbReference type="Proteomes" id="UP000076552"/>
    </source>
</evidence>
<feature type="region of interest" description="Disordered" evidence="1">
    <location>
        <begin position="1"/>
        <end position="20"/>
    </location>
</feature>
<name>A0A161V4R7_9PEZI</name>
<dbReference type="EMBL" id="LFIV01000010">
    <property type="protein sequence ID" value="KZL77051.1"/>
    <property type="molecule type" value="Genomic_DNA"/>
</dbReference>
<keyword evidence="3" id="KW-1185">Reference proteome</keyword>
<accession>A0A161V4R7</accession>
<comment type="caution">
    <text evidence="2">The sequence shown here is derived from an EMBL/GenBank/DDBJ whole genome shotgun (WGS) entry which is preliminary data.</text>
</comment>
<feature type="non-terminal residue" evidence="2">
    <location>
        <position position="1"/>
    </location>
</feature>
<sequence length="188" mass="21528">LILLSPSPRSLSKPATHYRKRRSSLASATCQFPLHAPYPPIQQIDNEWNSRRLRHARGCLCDLHILLHLDPTHALCRRRPPSPELLPSPRLGNPDSRHSHPPRFRRRRLLPGHCHDPEQQEEGRQGQGCREEEGVKHDKEREGCYKDCSPRSRNQILSQSEVWNGRNINDACLGVMGLCAYKSTEMGI</sequence>
<dbReference type="AlphaFoldDB" id="A0A161V4R7"/>
<feature type="compositionally biased region" description="Low complexity" evidence="1">
    <location>
        <begin position="1"/>
        <end position="14"/>
    </location>
</feature>
<reference evidence="2 3" key="1">
    <citation type="submission" date="2015-06" db="EMBL/GenBank/DDBJ databases">
        <title>Survival trade-offs in plant roots during colonization by closely related pathogenic and mutualistic fungi.</title>
        <authorList>
            <person name="Hacquard S."/>
            <person name="Kracher B."/>
            <person name="Hiruma K."/>
            <person name="Weinman A."/>
            <person name="Muench P."/>
            <person name="Garrido Oter R."/>
            <person name="Ver Loren van Themaat E."/>
            <person name="Dallerey J.-F."/>
            <person name="Damm U."/>
            <person name="Henrissat B."/>
            <person name="Lespinet O."/>
            <person name="Thon M."/>
            <person name="Kemen E."/>
            <person name="McHardy A.C."/>
            <person name="Schulze-Lefert P."/>
            <person name="O'Connell R.J."/>
        </authorList>
    </citation>
    <scope>NUCLEOTIDE SEQUENCE [LARGE SCALE GENOMIC DNA]</scope>
    <source>
        <strain evidence="2 3">0861</strain>
    </source>
</reference>
<dbReference type="Proteomes" id="UP000076552">
    <property type="component" value="Unassembled WGS sequence"/>
</dbReference>
<feature type="compositionally biased region" description="Basic and acidic residues" evidence="1">
    <location>
        <begin position="113"/>
        <end position="134"/>
    </location>
</feature>
<gene>
    <name evidence="2" type="ORF">CT0861_13019</name>
</gene>
<organism evidence="2 3">
    <name type="scientific">Colletotrichum tofieldiae</name>
    <dbReference type="NCBI Taxonomy" id="708197"/>
    <lineage>
        <taxon>Eukaryota</taxon>
        <taxon>Fungi</taxon>
        <taxon>Dikarya</taxon>
        <taxon>Ascomycota</taxon>
        <taxon>Pezizomycotina</taxon>
        <taxon>Sordariomycetes</taxon>
        <taxon>Hypocreomycetidae</taxon>
        <taxon>Glomerellales</taxon>
        <taxon>Glomerellaceae</taxon>
        <taxon>Colletotrichum</taxon>
        <taxon>Colletotrichum spaethianum species complex</taxon>
    </lineage>
</organism>